<gene>
    <name evidence="1" type="ORF">C5167_042574</name>
</gene>
<evidence type="ECO:0000313" key="1">
    <source>
        <dbReference type="EMBL" id="RZC79991.1"/>
    </source>
</evidence>
<dbReference type="AlphaFoldDB" id="A0A4Y7L6I7"/>
<name>A0A4Y7L6I7_PAPSO</name>
<reference evidence="1 2" key="1">
    <citation type="journal article" date="2018" name="Science">
        <title>The opium poppy genome and morphinan production.</title>
        <authorList>
            <person name="Guo L."/>
            <person name="Winzer T."/>
            <person name="Yang X."/>
            <person name="Li Y."/>
            <person name="Ning Z."/>
            <person name="He Z."/>
            <person name="Teodor R."/>
            <person name="Lu Y."/>
            <person name="Bowser T.A."/>
            <person name="Graham I.A."/>
            <person name="Ye K."/>
        </authorList>
    </citation>
    <scope>NUCLEOTIDE SEQUENCE [LARGE SCALE GENOMIC DNA]</scope>
    <source>
        <strain evidence="2">cv. HN1</strain>
        <tissue evidence="1">Leaves</tissue>
    </source>
</reference>
<dbReference type="EMBL" id="CM010724">
    <property type="protein sequence ID" value="RZC79991.1"/>
    <property type="molecule type" value="Genomic_DNA"/>
</dbReference>
<accession>A0A4Y7L6I7</accession>
<proteinExistence type="predicted"/>
<keyword evidence="2" id="KW-1185">Reference proteome</keyword>
<dbReference type="Gramene" id="RZC79991">
    <property type="protein sequence ID" value="RZC79991"/>
    <property type="gene ID" value="C5167_042574"/>
</dbReference>
<protein>
    <submittedName>
        <fullName evidence="1">Uncharacterized protein</fullName>
    </submittedName>
</protein>
<dbReference type="Proteomes" id="UP000316621">
    <property type="component" value="Chromosome 10"/>
</dbReference>
<evidence type="ECO:0000313" key="2">
    <source>
        <dbReference type="Proteomes" id="UP000316621"/>
    </source>
</evidence>
<organism evidence="1 2">
    <name type="scientific">Papaver somniferum</name>
    <name type="common">Opium poppy</name>
    <dbReference type="NCBI Taxonomy" id="3469"/>
    <lineage>
        <taxon>Eukaryota</taxon>
        <taxon>Viridiplantae</taxon>
        <taxon>Streptophyta</taxon>
        <taxon>Embryophyta</taxon>
        <taxon>Tracheophyta</taxon>
        <taxon>Spermatophyta</taxon>
        <taxon>Magnoliopsida</taxon>
        <taxon>Ranunculales</taxon>
        <taxon>Papaveraceae</taxon>
        <taxon>Papaveroideae</taxon>
        <taxon>Papaver</taxon>
    </lineage>
</organism>
<sequence>MCAPSLEALAGGGSQNRRDEGCLAITRVSSDNQYCLRIGGISCHENCDDGGASRILRILRSFTDSGRATSSTVSLSGFSSGNASPLMMTTETSTVGVPQAAGMVTQTSCSVVTTKLLC</sequence>